<sequence>MTPTTVATIIICPSDCEESLINEHFEFNIYVIKPNENLKLNRV</sequence>
<comment type="caution">
    <text evidence="1">The sequence shown here is derived from an EMBL/GenBank/DDBJ whole genome shotgun (WGS) entry which is preliminary data.</text>
</comment>
<feature type="non-terminal residue" evidence="1">
    <location>
        <position position="43"/>
    </location>
</feature>
<organism evidence="1">
    <name type="scientific">marine sediment metagenome</name>
    <dbReference type="NCBI Taxonomy" id="412755"/>
    <lineage>
        <taxon>unclassified sequences</taxon>
        <taxon>metagenomes</taxon>
        <taxon>ecological metagenomes</taxon>
    </lineage>
</organism>
<reference evidence="1" key="1">
    <citation type="journal article" date="2014" name="Front. Microbiol.">
        <title>High frequency of phylogenetically diverse reductive dehalogenase-homologous genes in deep subseafloor sedimentary metagenomes.</title>
        <authorList>
            <person name="Kawai M."/>
            <person name="Futagami T."/>
            <person name="Toyoda A."/>
            <person name="Takaki Y."/>
            <person name="Nishi S."/>
            <person name="Hori S."/>
            <person name="Arai W."/>
            <person name="Tsubouchi T."/>
            <person name="Morono Y."/>
            <person name="Uchiyama I."/>
            <person name="Ito T."/>
            <person name="Fujiyama A."/>
            <person name="Inagaki F."/>
            <person name="Takami H."/>
        </authorList>
    </citation>
    <scope>NUCLEOTIDE SEQUENCE</scope>
    <source>
        <strain evidence="1">Expedition CK06-06</strain>
    </source>
</reference>
<name>X1ENB3_9ZZZZ</name>
<accession>X1ENB3</accession>
<dbReference type="AlphaFoldDB" id="X1ENB3"/>
<proteinExistence type="predicted"/>
<protein>
    <submittedName>
        <fullName evidence="1">Uncharacterized protein</fullName>
    </submittedName>
</protein>
<dbReference type="EMBL" id="BARU01006587">
    <property type="protein sequence ID" value="GAH34037.1"/>
    <property type="molecule type" value="Genomic_DNA"/>
</dbReference>
<gene>
    <name evidence="1" type="ORF">S03H2_12966</name>
</gene>
<evidence type="ECO:0000313" key="1">
    <source>
        <dbReference type="EMBL" id="GAH34037.1"/>
    </source>
</evidence>